<dbReference type="RefSeq" id="XP_040744406.1">
    <property type="nucleotide sequence ID" value="XM_040883440.1"/>
</dbReference>
<gene>
    <name evidence="1" type="ORF">DL89DRAFT_141184</name>
</gene>
<name>A0A1Y1WBA7_9FUNG</name>
<evidence type="ECO:0000313" key="2">
    <source>
        <dbReference type="Proteomes" id="UP000193922"/>
    </source>
</evidence>
<evidence type="ECO:0000313" key="1">
    <source>
        <dbReference type="EMBL" id="ORX70827.1"/>
    </source>
</evidence>
<proteinExistence type="predicted"/>
<comment type="caution">
    <text evidence="1">The sequence shown here is derived from an EMBL/GenBank/DDBJ whole genome shotgun (WGS) entry which is preliminary data.</text>
</comment>
<dbReference type="Proteomes" id="UP000193922">
    <property type="component" value="Unassembled WGS sequence"/>
</dbReference>
<keyword evidence="2" id="KW-1185">Reference proteome</keyword>
<dbReference type="OrthoDB" id="660555at2759"/>
<dbReference type="EMBL" id="MCFD01000005">
    <property type="protein sequence ID" value="ORX70827.1"/>
    <property type="molecule type" value="Genomic_DNA"/>
</dbReference>
<organism evidence="1 2">
    <name type="scientific">Linderina pennispora</name>
    <dbReference type="NCBI Taxonomy" id="61395"/>
    <lineage>
        <taxon>Eukaryota</taxon>
        <taxon>Fungi</taxon>
        <taxon>Fungi incertae sedis</taxon>
        <taxon>Zoopagomycota</taxon>
        <taxon>Kickxellomycotina</taxon>
        <taxon>Kickxellomycetes</taxon>
        <taxon>Kickxellales</taxon>
        <taxon>Kickxellaceae</taxon>
        <taxon>Linderina</taxon>
    </lineage>
</organism>
<dbReference type="STRING" id="61395.A0A1Y1WBA7"/>
<protein>
    <submittedName>
        <fullName evidence="1">Uncharacterized protein</fullName>
    </submittedName>
</protein>
<dbReference type="GeneID" id="63800088"/>
<accession>A0A1Y1WBA7</accession>
<reference evidence="1 2" key="1">
    <citation type="submission" date="2016-07" db="EMBL/GenBank/DDBJ databases">
        <title>Pervasive Adenine N6-methylation of Active Genes in Fungi.</title>
        <authorList>
            <consortium name="DOE Joint Genome Institute"/>
            <person name="Mondo S.J."/>
            <person name="Dannebaum R.O."/>
            <person name="Kuo R.C."/>
            <person name="Labutti K."/>
            <person name="Haridas S."/>
            <person name="Kuo A."/>
            <person name="Salamov A."/>
            <person name="Ahrendt S.R."/>
            <person name="Lipzen A."/>
            <person name="Sullivan W."/>
            <person name="Andreopoulos W.B."/>
            <person name="Clum A."/>
            <person name="Lindquist E."/>
            <person name="Daum C."/>
            <person name="Ramamoorthy G.K."/>
            <person name="Gryganskyi A."/>
            <person name="Culley D."/>
            <person name="Magnuson J.K."/>
            <person name="James T.Y."/>
            <person name="O'Malley M.A."/>
            <person name="Stajich J.E."/>
            <person name="Spatafora J.W."/>
            <person name="Visel A."/>
            <person name="Grigoriev I.V."/>
        </authorList>
    </citation>
    <scope>NUCLEOTIDE SEQUENCE [LARGE SCALE GENOMIC DNA]</scope>
    <source>
        <strain evidence="1 2">ATCC 12442</strain>
    </source>
</reference>
<dbReference type="AlphaFoldDB" id="A0A1Y1WBA7"/>
<sequence length="326" mass="35768">MNAASTGHAAIVQSLLAHSAQPLAYNAFAECAYDVAAIAQHAHVCYLLETAERRVWAELTSEPYDPMRVHTTQLGLSVREPASHRAPTPVHLALPMGALAHRLSFFARARQDSAQSSGANTPAPFADADFSAANLIAGDPAPMTDSEMVPRRMRDIPLPHADSGMDWFWLSDWAPFVGCRPEVVSDGSVAQHTDRNGWQYSCHGFNSPETAWAPYAPSDAADCVRRRQWVRAMKRQVPLDDPTAVIAANPVLAKITSDEAARALEPDYLETARTILDATREISTSDAAVEHRLELEQTRSAVSVLLSNISTDENDQRRHEARRLGR</sequence>